<evidence type="ECO:0000313" key="4">
    <source>
        <dbReference type="Proteomes" id="UP000243106"/>
    </source>
</evidence>
<dbReference type="Pfam" id="PF13481">
    <property type="entry name" value="AAA_25"/>
    <property type="match status" value="1"/>
</dbReference>
<feature type="region of interest" description="Disordered" evidence="1">
    <location>
        <begin position="184"/>
        <end position="211"/>
    </location>
</feature>
<dbReference type="Pfam" id="PF08707">
    <property type="entry name" value="PriCT_2"/>
    <property type="match status" value="1"/>
</dbReference>
<evidence type="ECO:0000259" key="2">
    <source>
        <dbReference type="Pfam" id="PF08707"/>
    </source>
</evidence>
<proteinExistence type="predicted"/>
<dbReference type="SUPFAM" id="SSF52540">
    <property type="entry name" value="P-loop containing nucleoside triphosphate hydrolases"/>
    <property type="match status" value="1"/>
</dbReference>
<organism evidence="3 4">
    <name type="scientific">Roseivivax halotolerans</name>
    <dbReference type="NCBI Taxonomy" id="93684"/>
    <lineage>
        <taxon>Bacteria</taxon>
        <taxon>Pseudomonadati</taxon>
        <taxon>Pseudomonadota</taxon>
        <taxon>Alphaproteobacteria</taxon>
        <taxon>Rhodobacterales</taxon>
        <taxon>Roseobacteraceae</taxon>
        <taxon>Roseivivax</taxon>
    </lineage>
</organism>
<feature type="compositionally biased region" description="Basic and acidic residues" evidence="1">
    <location>
        <begin position="184"/>
        <end position="193"/>
    </location>
</feature>
<dbReference type="InterPro" id="IPR014819">
    <property type="entry name" value="PriCT_2"/>
</dbReference>
<evidence type="ECO:0000256" key="1">
    <source>
        <dbReference type="SAM" id="MobiDB-lite"/>
    </source>
</evidence>
<keyword evidence="4" id="KW-1185">Reference proteome</keyword>
<accession>A0A1I5XG69</accession>
<feature type="region of interest" description="Disordered" evidence="1">
    <location>
        <begin position="667"/>
        <end position="716"/>
    </location>
</feature>
<dbReference type="RefSeq" id="WP_093010076.1">
    <property type="nucleotide sequence ID" value="NZ_FOXV01000003.1"/>
</dbReference>
<dbReference type="InterPro" id="IPR027417">
    <property type="entry name" value="P-loop_NTPase"/>
</dbReference>
<dbReference type="AlphaFoldDB" id="A0A1I5XG69"/>
<name>A0A1I5XG69_9RHOB</name>
<dbReference type="GO" id="GO:0016817">
    <property type="term" value="F:hydrolase activity, acting on acid anhydrides"/>
    <property type="evidence" value="ECO:0007669"/>
    <property type="project" value="InterPro"/>
</dbReference>
<feature type="compositionally biased region" description="Polar residues" evidence="1">
    <location>
        <begin position="683"/>
        <end position="693"/>
    </location>
</feature>
<sequence length="716" mass="76255">MSSGHATVRPRFNLSGTVWKQAEKERNWLLHRDKIPVNPTGVTSVHREKAATLTHEEALDALARVGEAGGYGIGYLPRPGSAMVAVDIDDAFDADGLFLRPEIAALVEDAGTYVEISPSGTGLRGLIARSDGDEKVNGAEHGGVGLFADGKKFCTVTGHNYNGVCEVKEAATFKDRVLRYREEHGAAKGKAETGADVDTSAQRHQESNRSTWRGIPTRNRAAALTEALQRVPAPETDDEWVRISAAIHSASDTLGEHVAQDIWQNWCDEIGGDQSQNEKRWGSFDSSQQGGVTVATVFSEAEKNGWRSAPHVFSAIGPGDLEALGISPNASGPASGNIFFPASDLHGQAVPARQWLVPDMIPRGTVTLLGGDGGTGKSLLALQLAVAVVLGQNWLERSAASGNAVYLSAEDDRAELHRRLDKITHAAGSSLSALDKLSLCSLAGKDALLATGPDKMGRLNTSPLFRAVQRAALREKPSLIVLDTLADLFPGNENDRAQARQFIGMLRGLAMATDSAVLLLAHPSQHGLSTGAGTSGSTAWNGSVRSRLYLARDTRDGYEPDPDARMLSTKKANYGPVGGEIRIRWDDGVFVPMHSTGGSASAPDAEAERVFLKLLNDYQARGQHVNAKGGSNYAPSTFANDSDAENVPKQAFRRAMQSLLKKGRIVEAEHGSPTRSRKHLALASSNETETSDTGAAGENGLSDTTGEIEPRALSSE</sequence>
<dbReference type="Proteomes" id="UP000243106">
    <property type="component" value="Unassembled WGS sequence"/>
</dbReference>
<protein>
    <submittedName>
        <fullName evidence="3">RecA-family ATPase</fullName>
    </submittedName>
</protein>
<gene>
    <name evidence="3" type="ORF">SAMN05421853_103379</name>
</gene>
<dbReference type="STRING" id="93684.SAMN05421853_103379"/>
<evidence type="ECO:0000313" key="3">
    <source>
        <dbReference type="EMBL" id="SFQ30955.1"/>
    </source>
</evidence>
<dbReference type="EMBL" id="FOXV01000003">
    <property type="protein sequence ID" value="SFQ30955.1"/>
    <property type="molecule type" value="Genomic_DNA"/>
</dbReference>
<feature type="domain" description="Primase C-terminal 2" evidence="2">
    <location>
        <begin position="226"/>
        <end position="301"/>
    </location>
</feature>
<dbReference type="Gene3D" id="3.40.50.300">
    <property type="entry name" value="P-loop containing nucleotide triphosphate hydrolases"/>
    <property type="match status" value="1"/>
</dbReference>
<reference evidence="4" key="1">
    <citation type="submission" date="2016-10" db="EMBL/GenBank/DDBJ databases">
        <authorList>
            <person name="Varghese N."/>
            <person name="Submissions S."/>
        </authorList>
    </citation>
    <scope>NUCLEOTIDE SEQUENCE [LARGE SCALE GENOMIC DNA]</scope>
    <source>
        <strain evidence="4">JCM 10271</strain>
    </source>
</reference>